<proteinExistence type="predicted"/>
<dbReference type="EMBL" id="CAKXAJ010017548">
    <property type="protein sequence ID" value="CAH2216937.1"/>
    <property type="molecule type" value="Genomic_DNA"/>
</dbReference>
<dbReference type="OrthoDB" id="272985at2759"/>
<sequence length="233" mass="26238">FADYLPKLGNGELTLHAMEEIELPQNIISSNNLIDEVFGNCLANENYEGMKDRAILAPLNNDVEKINDDIVAKLPGEYKTYYSHDSMKDQPEGGVEYTTEFLNSVNISDLPPQELKLKKNALIMLLRNLDVSEGLCNGVRLVVTSLCNHIIKAKVVTGEQFGKEVHIPRITLDSSKGQLGCTMQRHQFPMHGMLHVAFSRVKRPTTLKVNLSQYSMERSIRLKSDFEIKTAMT</sequence>
<organism evidence="2 3">
    <name type="scientific">Pararge aegeria aegeria</name>
    <dbReference type="NCBI Taxonomy" id="348720"/>
    <lineage>
        <taxon>Eukaryota</taxon>
        <taxon>Metazoa</taxon>
        <taxon>Ecdysozoa</taxon>
        <taxon>Arthropoda</taxon>
        <taxon>Hexapoda</taxon>
        <taxon>Insecta</taxon>
        <taxon>Pterygota</taxon>
        <taxon>Neoptera</taxon>
        <taxon>Endopterygota</taxon>
        <taxon>Lepidoptera</taxon>
        <taxon>Glossata</taxon>
        <taxon>Ditrysia</taxon>
        <taxon>Papilionoidea</taxon>
        <taxon>Nymphalidae</taxon>
        <taxon>Satyrinae</taxon>
        <taxon>Satyrini</taxon>
        <taxon>Parargina</taxon>
        <taxon>Pararge</taxon>
    </lineage>
</organism>
<gene>
    <name evidence="2" type="primary">jg21360</name>
    <name evidence="2" type="ORF">PAEG_LOCUS4886</name>
</gene>
<dbReference type="InterPro" id="IPR049163">
    <property type="entry name" value="Pif1-like_2B_dom"/>
</dbReference>
<protein>
    <submittedName>
        <fullName evidence="2">Jg21360 protein</fullName>
    </submittedName>
</protein>
<dbReference type="Pfam" id="PF21530">
    <property type="entry name" value="Pif1_2B_dom"/>
    <property type="match status" value="1"/>
</dbReference>
<evidence type="ECO:0000313" key="3">
    <source>
        <dbReference type="Proteomes" id="UP000838756"/>
    </source>
</evidence>
<feature type="domain" description="DNA helicase Pif1-like 2B" evidence="1">
    <location>
        <begin position="100"/>
        <end position="146"/>
    </location>
</feature>
<comment type="caution">
    <text evidence="2">The sequence shown here is derived from an EMBL/GenBank/DDBJ whole genome shotgun (WGS) entry which is preliminary data.</text>
</comment>
<feature type="non-terminal residue" evidence="2">
    <location>
        <position position="1"/>
    </location>
</feature>
<evidence type="ECO:0000313" key="2">
    <source>
        <dbReference type="EMBL" id="CAH2216937.1"/>
    </source>
</evidence>
<name>A0A8S4QQV3_9NEOP</name>
<keyword evidence="3" id="KW-1185">Reference proteome</keyword>
<dbReference type="AlphaFoldDB" id="A0A8S4QQV3"/>
<dbReference type="Proteomes" id="UP000838756">
    <property type="component" value="Unassembled WGS sequence"/>
</dbReference>
<evidence type="ECO:0000259" key="1">
    <source>
        <dbReference type="Pfam" id="PF21530"/>
    </source>
</evidence>
<dbReference type="SUPFAM" id="SSF52540">
    <property type="entry name" value="P-loop containing nucleoside triphosphate hydrolases"/>
    <property type="match status" value="1"/>
</dbReference>
<dbReference type="PANTHER" id="PTHR10492:SF57">
    <property type="entry name" value="ATP-DEPENDENT DNA HELICASE"/>
    <property type="match status" value="1"/>
</dbReference>
<dbReference type="PANTHER" id="PTHR10492">
    <property type="match status" value="1"/>
</dbReference>
<accession>A0A8S4QQV3</accession>
<dbReference type="InterPro" id="IPR027417">
    <property type="entry name" value="P-loop_NTPase"/>
</dbReference>
<reference evidence="2" key="1">
    <citation type="submission" date="2022-03" db="EMBL/GenBank/DDBJ databases">
        <authorList>
            <person name="Lindestad O."/>
        </authorList>
    </citation>
    <scope>NUCLEOTIDE SEQUENCE</scope>
</reference>